<accession>A0A836I1S1</accession>
<dbReference type="AlphaFoldDB" id="A0A836I1S1"/>
<dbReference type="GeneID" id="92517888"/>
<name>A0A836I1S1_9TRYP</name>
<reference evidence="2" key="2">
    <citation type="journal article" date="2021" name="Sci. Data">
        <title>Chromosome-scale genome sequencing, assembly and annotation of six genomes from subfamily Leishmaniinae.</title>
        <authorList>
            <person name="Almutairi H."/>
            <person name="Urbaniak M.D."/>
            <person name="Bates M.D."/>
            <person name="Jariyapan N."/>
            <person name="Kwakye-Nuako G."/>
            <person name="Thomaz Soccol V."/>
            <person name="Al-Salem W.S."/>
            <person name="Dillon R.J."/>
            <person name="Bates P.A."/>
            <person name="Gatherer D."/>
        </authorList>
    </citation>
    <scope>NUCLEOTIDE SEQUENCE [LARGE SCALE GENOMIC DNA]</scope>
</reference>
<dbReference type="RefSeq" id="XP_067181232.1">
    <property type="nucleotide sequence ID" value="XM_067325376.1"/>
</dbReference>
<proteinExistence type="predicted"/>
<dbReference type="EMBL" id="JAFEUZ010000006">
    <property type="protein sequence ID" value="KAG5486775.1"/>
    <property type="molecule type" value="Genomic_DNA"/>
</dbReference>
<dbReference type="Proteomes" id="UP000673552">
    <property type="component" value="Unassembled WGS sequence"/>
</dbReference>
<evidence type="ECO:0000313" key="2">
    <source>
        <dbReference type="Proteomes" id="UP000673552"/>
    </source>
</evidence>
<comment type="caution">
    <text evidence="1">The sequence shown here is derived from an EMBL/GenBank/DDBJ whole genome shotgun (WGS) entry which is preliminary data.</text>
</comment>
<organism evidence="1 2">
    <name type="scientific">Leishmania martiniquensis</name>
    <dbReference type="NCBI Taxonomy" id="1580590"/>
    <lineage>
        <taxon>Eukaryota</taxon>
        <taxon>Discoba</taxon>
        <taxon>Euglenozoa</taxon>
        <taxon>Kinetoplastea</taxon>
        <taxon>Metakinetoplastina</taxon>
        <taxon>Trypanosomatida</taxon>
        <taxon>Trypanosomatidae</taxon>
        <taxon>Leishmaniinae</taxon>
        <taxon>Leishmania</taxon>
    </lineage>
</organism>
<keyword evidence="2" id="KW-1185">Reference proteome</keyword>
<protein>
    <submittedName>
        <fullName evidence="1">Uncharacterized protein</fullName>
    </submittedName>
</protein>
<evidence type="ECO:0000313" key="1">
    <source>
        <dbReference type="EMBL" id="KAG5486775.1"/>
    </source>
</evidence>
<sequence length="589" mass="64489">MTTMPVPETPPPWQLFSSLLLLAHEDDACENQMGTLHKSATSRSPGGHPVATAGRATRLYFTEGGPSGNLTALQHYLKLEEAHRKSPLLRVLQLAPQAPTNSMQPLIYIEQDKQSALPPCKGARGRREAVLTTCSSVCTKATLLPRWYQEPVESALCVFQDFMCPPTASTVGAAAFWVFLDSILRHHAHHFSRGAIQVELQGILAPTFEAEQSAVSSVDIFDDYMGKDVQAQGHGGAAGERRTAVKVCVKSAEALDSVMAYLRSEWPRFEADLGSSHLILYAKWSPRSVAADDSSHSLSRAADATGALDQSACFVWLRNDAIGGGRDGVYADAALEALLDELSLAAASIRTPSEAAAVLQEEGLSAFFEECCLTHTLRKVLRRHFPAVVLRRRSLFSWVLSLPPYTRLRRSAAPAAVTAVRFRDNAAVSRAVRSATEMLVHWQQLYDSVNELSKKALRRYFGSASGVPRRIVSAPPRVPRHRRAIQQSGLYCDSLSSGSALDYQRGRVNVSHLYGIDEEQRITSSLNFTARESLHGGSGLFHTLRGIRKDSLIGAPLLDAEEMLASYPKLTRQVVKQVSQSRMSVHAAH</sequence>
<dbReference type="OrthoDB" id="260861at2759"/>
<gene>
    <name evidence="1" type="ORF">LSCM1_08031</name>
</gene>
<dbReference type="KEGG" id="lmat:92517888"/>
<reference evidence="2" key="1">
    <citation type="journal article" date="2021" name="Microbiol. Resour. Announc.">
        <title>LGAAP: Leishmaniinae Genome Assembly and Annotation Pipeline.</title>
        <authorList>
            <person name="Almutairi H."/>
            <person name="Urbaniak M.D."/>
            <person name="Bates M.D."/>
            <person name="Jariyapan N."/>
            <person name="Kwakye-Nuako G."/>
            <person name="Thomaz-Soccol V."/>
            <person name="Al-Salem W.S."/>
            <person name="Dillon R.J."/>
            <person name="Bates P.A."/>
            <person name="Gatherer D."/>
        </authorList>
    </citation>
    <scope>NUCLEOTIDE SEQUENCE [LARGE SCALE GENOMIC DNA]</scope>
</reference>